<dbReference type="RefSeq" id="WP_252851310.1">
    <property type="nucleotide sequence ID" value="NZ_JAMXLR010000020.1"/>
</dbReference>
<evidence type="ECO:0000313" key="1">
    <source>
        <dbReference type="EMBL" id="MCO6043211.1"/>
    </source>
</evidence>
<dbReference type="AlphaFoldDB" id="A0A9X2JF06"/>
<accession>A0A9X2JF06</accession>
<sequence>MTERYPAVEGESFLGQLRNAINTNKKSLRYHGTWQLEFDDETSGVADWLNWHFFTASKLDFVFQFDSERGLTVLVRRKMASRKLSTLVETERLTLLGPAREVVLACKKVIADSPTWTMKDEQHQYNYVIDCFKDVSVKIYRT</sequence>
<keyword evidence="2" id="KW-1185">Reference proteome</keyword>
<name>A0A9X2JF06_9BACT</name>
<protein>
    <submittedName>
        <fullName evidence="1">Uncharacterized protein</fullName>
    </submittedName>
</protein>
<organism evidence="1 2">
    <name type="scientific">Aeoliella straminimaris</name>
    <dbReference type="NCBI Taxonomy" id="2954799"/>
    <lineage>
        <taxon>Bacteria</taxon>
        <taxon>Pseudomonadati</taxon>
        <taxon>Planctomycetota</taxon>
        <taxon>Planctomycetia</taxon>
        <taxon>Pirellulales</taxon>
        <taxon>Lacipirellulaceae</taxon>
        <taxon>Aeoliella</taxon>
    </lineage>
</organism>
<dbReference type="EMBL" id="JAMXLR010000020">
    <property type="protein sequence ID" value="MCO6043211.1"/>
    <property type="molecule type" value="Genomic_DNA"/>
</dbReference>
<evidence type="ECO:0000313" key="2">
    <source>
        <dbReference type="Proteomes" id="UP001155241"/>
    </source>
</evidence>
<reference evidence="1" key="1">
    <citation type="submission" date="2022-06" db="EMBL/GenBank/DDBJ databases">
        <title>Aeoliella straminimaris, a novel planctomycete from sediments.</title>
        <authorList>
            <person name="Vitorino I.R."/>
            <person name="Lage O.M."/>
        </authorList>
    </citation>
    <scope>NUCLEOTIDE SEQUENCE</scope>
    <source>
        <strain evidence="1">ICT_H6.2</strain>
    </source>
</reference>
<gene>
    <name evidence="1" type="ORF">NG895_04775</name>
</gene>
<comment type="caution">
    <text evidence="1">The sequence shown here is derived from an EMBL/GenBank/DDBJ whole genome shotgun (WGS) entry which is preliminary data.</text>
</comment>
<proteinExistence type="predicted"/>
<dbReference type="Proteomes" id="UP001155241">
    <property type="component" value="Unassembled WGS sequence"/>
</dbReference>